<keyword evidence="3" id="KW-1003">Cell membrane</keyword>
<feature type="transmembrane region" description="Helical" evidence="8">
    <location>
        <begin position="71"/>
        <end position="91"/>
    </location>
</feature>
<feature type="domain" description="Major facilitator superfamily (MFS) profile" evidence="9">
    <location>
        <begin position="30"/>
        <end position="439"/>
    </location>
</feature>
<feature type="transmembrane region" description="Helical" evidence="8">
    <location>
        <begin position="346"/>
        <end position="366"/>
    </location>
</feature>
<feature type="transmembrane region" description="Helical" evidence="8">
    <location>
        <begin position="103"/>
        <end position="121"/>
    </location>
</feature>
<evidence type="ECO:0000256" key="3">
    <source>
        <dbReference type="ARBA" id="ARBA00022475"/>
    </source>
</evidence>
<dbReference type="InterPro" id="IPR005829">
    <property type="entry name" value="Sugar_transporter_CS"/>
</dbReference>
<dbReference type="Proteomes" id="UP001494902">
    <property type="component" value="Unassembled WGS sequence"/>
</dbReference>
<evidence type="ECO:0000259" key="9">
    <source>
        <dbReference type="PROSITE" id="PS50850"/>
    </source>
</evidence>
<feature type="transmembrane region" description="Helical" evidence="8">
    <location>
        <begin position="169"/>
        <end position="191"/>
    </location>
</feature>
<keyword evidence="4 8" id="KW-0812">Transmembrane</keyword>
<dbReference type="PANTHER" id="PTHR43045">
    <property type="entry name" value="SHIKIMATE TRANSPORTER"/>
    <property type="match status" value="1"/>
</dbReference>
<keyword evidence="11" id="KW-1185">Reference proteome</keyword>
<keyword evidence="2" id="KW-0813">Transport</keyword>
<feature type="transmembrane region" description="Helical" evidence="8">
    <location>
        <begin position="323"/>
        <end position="340"/>
    </location>
</feature>
<protein>
    <submittedName>
        <fullName evidence="10">MFS transporter</fullName>
    </submittedName>
</protein>
<evidence type="ECO:0000256" key="8">
    <source>
        <dbReference type="SAM" id="Phobius"/>
    </source>
</evidence>
<accession>A0ABV1K9E5</accession>
<evidence type="ECO:0000256" key="7">
    <source>
        <dbReference type="SAM" id="MobiDB-lite"/>
    </source>
</evidence>
<dbReference type="CDD" id="cd17369">
    <property type="entry name" value="MFS_ShiA_like"/>
    <property type="match status" value="1"/>
</dbReference>
<evidence type="ECO:0000313" key="10">
    <source>
        <dbReference type="EMBL" id="MEQ3550824.1"/>
    </source>
</evidence>
<evidence type="ECO:0000256" key="2">
    <source>
        <dbReference type="ARBA" id="ARBA00022448"/>
    </source>
</evidence>
<dbReference type="PROSITE" id="PS50850">
    <property type="entry name" value="MFS"/>
    <property type="match status" value="1"/>
</dbReference>
<dbReference type="Gene3D" id="1.20.1250.20">
    <property type="entry name" value="MFS general substrate transporter like domains"/>
    <property type="match status" value="2"/>
</dbReference>
<evidence type="ECO:0000256" key="6">
    <source>
        <dbReference type="ARBA" id="ARBA00023136"/>
    </source>
</evidence>
<sequence length="448" mass="47222">MTPDRTSPTGAAGTTVADTTGSTPSQVRRVAATSAIGTTIEWYDFFIYATAAALVFNSQFFSTLSPASGTLAAFATLGVGLVARPLGGIVWGHFGDRIGRKKMLVASLLLMGFATVGVGLLPTYDQIGFAAPLLLVVLRMLQGLSAGGEWGGAALMSVEHAPPGRRGRYGSFPQIGVPAGLILAQLVFLVVSNLTTPEQFAAWGWRIPFLGSILLVVVGLVIRLKVEESPVFAQLRAARTRSRAPIVEVFRSRPRELVLASLSFVANNAIGYVFLAYLLSYGTQVLGVDRNTMILVVIIGSVSWLVSIVAGAIWSDHIGRKKVYLVGSVMLVLWPLPFFALLDTTALGLMVVSVVVLTAGLGLSYGPQSALFAEMFEARYRYSGASFSYAVGAVLGGGFAPLIAASLQQAFGTSAAVAVYMIAVALVSLAAIVLIRETHHPDAPARLS</sequence>
<feature type="compositionally biased region" description="Low complexity" evidence="7">
    <location>
        <begin position="9"/>
        <end position="22"/>
    </location>
</feature>
<feature type="transmembrane region" description="Helical" evidence="8">
    <location>
        <begin position="413"/>
        <end position="435"/>
    </location>
</feature>
<dbReference type="InterPro" id="IPR036259">
    <property type="entry name" value="MFS_trans_sf"/>
</dbReference>
<feature type="transmembrane region" description="Helical" evidence="8">
    <location>
        <begin position="292"/>
        <end position="314"/>
    </location>
</feature>
<keyword evidence="6 8" id="KW-0472">Membrane</keyword>
<dbReference type="PANTHER" id="PTHR43045:SF1">
    <property type="entry name" value="SHIKIMATE TRANSPORTER"/>
    <property type="match status" value="1"/>
</dbReference>
<evidence type="ECO:0000313" key="11">
    <source>
        <dbReference type="Proteomes" id="UP001494902"/>
    </source>
</evidence>
<comment type="caution">
    <text evidence="10">The sequence shown here is derived from an EMBL/GenBank/DDBJ whole genome shotgun (WGS) entry which is preliminary data.</text>
</comment>
<evidence type="ECO:0000256" key="4">
    <source>
        <dbReference type="ARBA" id="ARBA00022692"/>
    </source>
</evidence>
<reference evidence="10 11" key="1">
    <citation type="submission" date="2024-03" db="EMBL/GenBank/DDBJ databases">
        <title>Draft genome sequence of Pseudonocardia nematodicida JCM 31783.</title>
        <authorList>
            <person name="Butdee W."/>
            <person name="Duangmal K."/>
        </authorList>
    </citation>
    <scope>NUCLEOTIDE SEQUENCE [LARGE SCALE GENOMIC DNA]</scope>
    <source>
        <strain evidence="10 11">JCM 31783</strain>
    </source>
</reference>
<feature type="region of interest" description="Disordered" evidence="7">
    <location>
        <begin position="1"/>
        <end position="22"/>
    </location>
</feature>
<proteinExistence type="predicted"/>
<dbReference type="PROSITE" id="PS00216">
    <property type="entry name" value="SUGAR_TRANSPORT_1"/>
    <property type="match status" value="1"/>
</dbReference>
<dbReference type="InterPro" id="IPR011701">
    <property type="entry name" value="MFS"/>
</dbReference>
<feature type="transmembrane region" description="Helical" evidence="8">
    <location>
        <begin position="127"/>
        <end position="148"/>
    </location>
</feature>
<dbReference type="RefSeq" id="WP_349297870.1">
    <property type="nucleotide sequence ID" value="NZ_JBEDNQ010000003.1"/>
</dbReference>
<dbReference type="EMBL" id="JBEDNQ010000003">
    <property type="protein sequence ID" value="MEQ3550824.1"/>
    <property type="molecule type" value="Genomic_DNA"/>
</dbReference>
<comment type="subcellular location">
    <subcellularLocation>
        <location evidence="1">Cell membrane</location>
        <topology evidence="1">Multi-pass membrane protein</topology>
    </subcellularLocation>
</comment>
<dbReference type="InterPro" id="IPR020846">
    <property type="entry name" value="MFS_dom"/>
</dbReference>
<organism evidence="10 11">
    <name type="scientific">Pseudonocardia nematodicida</name>
    <dbReference type="NCBI Taxonomy" id="1206997"/>
    <lineage>
        <taxon>Bacteria</taxon>
        <taxon>Bacillati</taxon>
        <taxon>Actinomycetota</taxon>
        <taxon>Actinomycetes</taxon>
        <taxon>Pseudonocardiales</taxon>
        <taxon>Pseudonocardiaceae</taxon>
        <taxon>Pseudonocardia</taxon>
    </lineage>
</organism>
<dbReference type="Pfam" id="PF07690">
    <property type="entry name" value="MFS_1"/>
    <property type="match status" value="1"/>
</dbReference>
<feature type="transmembrane region" description="Helical" evidence="8">
    <location>
        <begin position="387"/>
        <end position="407"/>
    </location>
</feature>
<gene>
    <name evidence="10" type="ORF">WIS52_10100</name>
</gene>
<feature type="transmembrane region" description="Helical" evidence="8">
    <location>
        <begin position="203"/>
        <end position="222"/>
    </location>
</feature>
<dbReference type="SUPFAM" id="SSF103473">
    <property type="entry name" value="MFS general substrate transporter"/>
    <property type="match status" value="1"/>
</dbReference>
<evidence type="ECO:0000256" key="5">
    <source>
        <dbReference type="ARBA" id="ARBA00022989"/>
    </source>
</evidence>
<name>A0ABV1K9E5_9PSEU</name>
<feature type="transmembrane region" description="Helical" evidence="8">
    <location>
        <begin position="257"/>
        <end position="280"/>
    </location>
</feature>
<keyword evidence="5 8" id="KW-1133">Transmembrane helix</keyword>
<evidence type="ECO:0000256" key="1">
    <source>
        <dbReference type="ARBA" id="ARBA00004651"/>
    </source>
</evidence>